<name>A0A0H5PYY6_9ZZZZ</name>
<evidence type="ECO:0000256" key="1">
    <source>
        <dbReference type="SAM" id="MobiDB-lite"/>
    </source>
</evidence>
<sequence length="71" mass="7865">MTDRVAECVHPEAGSCRGCNWSYEPSLFDGGCKLHYEREADGMGGLKSPPPPETDNEAERNANERKIKRGI</sequence>
<dbReference type="AlphaFoldDB" id="A0A0H5PYY6"/>
<protein>
    <submittedName>
        <fullName evidence="2">Uncharacterized protein</fullName>
    </submittedName>
</protein>
<geneLocation type="plasmid" evidence="2">
    <name>pRGRH0239</name>
</geneLocation>
<reference evidence="2" key="2">
    <citation type="submission" date="2015-07" db="EMBL/GenBank/DDBJ databases">
        <title>Plasmids, circular viruses and viroids from rat gut.</title>
        <authorList>
            <person name="Jorgensen T.J."/>
            <person name="Hansen M.A."/>
            <person name="Xu Z."/>
            <person name="Tabak M.A."/>
            <person name="Sorensen S.J."/>
            <person name="Hansen L.H."/>
        </authorList>
    </citation>
    <scope>NUCLEOTIDE SEQUENCE</scope>
    <source>
        <plasmid evidence="2">pRGRH0239</plasmid>
    </source>
</reference>
<evidence type="ECO:0000313" key="2">
    <source>
        <dbReference type="EMBL" id="CRY94364.1"/>
    </source>
</evidence>
<feature type="region of interest" description="Disordered" evidence="1">
    <location>
        <begin position="40"/>
        <end position="71"/>
    </location>
</feature>
<dbReference type="EMBL" id="LN852912">
    <property type="protein sequence ID" value="CRY94364.1"/>
    <property type="molecule type" value="Genomic_DNA"/>
</dbReference>
<organism evidence="2">
    <name type="scientific">uncultured prokaryote</name>
    <dbReference type="NCBI Taxonomy" id="198431"/>
    <lineage>
        <taxon>unclassified sequences</taxon>
        <taxon>environmental samples</taxon>
    </lineage>
</organism>
<proteinExistence type="predicted"/>
<accession>A0A0H5PYY6</accession>
<keyword evidence="2" id="KW-0614">Plasmid</keyword>
<reference evidence="2" key="1">
    <citation type="submission" date="2015-06" db="EMBL/GenBank/DDBJ databases">
        <authorList>
            <person name="Joergensen T."/>
        </authorList>
    </citation>
    <scope>NUCLEOTIDE SEQUENCE</scope>
    <source>
        <plasmid evidence="2">pRGRH0239</plasmid>
    </source>
</reference>